<dbReference type="EMBL" id="QJKJ01006497">
    <property type="protein sequence ID" value="RDX86533.1"/>
    <property type="molecule type" value="Genomic_DNA"/>
</dbReference>
<reference evidence="2" key="1">
    <citation type="submission" date="2018-05" db="EMBL/GenBank/DDBJ databases">
        <title>Draft genome of Mucuna pruriens seed.</title>
        <authorList>
            <person name="Nnadi N.E."/>
            <person name="Vos R."/>
            <person name="Hasami M.H."/>
            <person name="Devisetty U.K."/>
            <person name="Aguiy J.C."/>
        </authorList>
    </citation>
    <scope>NUCLEOTIDE SEQUENCE [LARGE SCALE GENOMIC DNA]</scope>
    <source>
        <strain evidence="2">JCA_2017</strain>
    </source>
</reference>
<organism evidence="2 3">
    <name type="scientific">Mucuna pruriens</name>
    <name type="common">Velvet bean</name>
    <name type="synonym">Dolichos pruriens</name>
    <dbReference type="NCBI Taxonomy" id="157652"/>
    <lineage>
        <taxon>Eukaryota</taxon>
        <taxon>Viridiplantae</taxon>
        <taxon>Streptophyta</taxon>
        <taxon>Embryophyta</taxon>
        <taxon>Tracheophyta</taxon>
        <taxon>Spermatophyta</taxon>
        <taxon>Magnoliopsida</taxon>
        <taxon>eudicotyledons</taxon>
        <taxon>Gunneridae</taxon>
        <taxon>Pentapetalae</taxon>
        <taxon>rosids</taxon>
        <taxon>fabids</taxon>
        <taxon>Fabales</taxon>
        <taxon>Fabaceae</taxon>
        <taxon>Papilionoideae</taxon>
        <taxon>50 kb inversion clade</taxon>
        <taxon>NPAAA clade</taxon>
        <taxon>indigoferoid/millettioid clade</taxon>
        <taxon>Phaseoleae</taxon>
        <taxon>Mucuna</taxon>
    </lineage>
</organism>
<keyword evidence="3" id="KW-1185">Reference proteome</keyword>
<dbReference type="Proteomes" id="UP000257109">
    <property type="component" value="Unassembled WGS sequence"/>
</dbReference>
<evidence type="ECO:0000313" key="3">
    <source>
        <dbReference type="Proteomes" id="UP000257109"/>
    </source>
</evidence>
<feature type="region of interest" description="Disordered" evidence="1">
    <location>
        <begin position="195"/>
        <end position="214"/>
    </location>
</feature>
<sequence length="214" mass="21637">MDEEGRNVVELVTPAPDFSLITSFDSEDRKLLHGIGKVLEERNLILGVEFDKGPSPGVDSENGVRGQEAQPLQHILIISIVELAGRPDIVEGGHGGVMSVVLADGPQSGDQLGVHGGIGVGGGAEVVDAVDELLAVGEANGVGPGQGYHLLHAEALVGELDYDLVHGHGGCGEAGGHLGGVRVQAVHAAESDGVEGAADHLDQVPGGLGDDVGA</sequence>
<accession>A0A371G844</accession>
<feature type="non-terminal residue" evidence="2">
    <location>
        <position position="1"/>
    </location>
</feature>
<evidence type="ECO:0000256" key="1">
    <source>
        <dbReference type="SAM" id="MobiDB-lite"/>
    </source>
</evidence>
<dbReference type="AlphaFoldDB" id="A0A371G844"/>
<protein>
    <submittedName>
        <fullName evidence="2">Uncharacterized protein</fullName>
    </submittedName>
</protein>
<evidence type="ECO:0000313" key="2">
    <source>
        <dbReference type="EMBL" id="RDX86533.1"/>
    </source>
</evidence>
<name>A0A371G844_MUCPR</name>
<comment type="caution">
    <text evidence="2">The sequence shown here is derived from an EMBL/GenBank/DDBJ whole genome shotgun (WGS) entry which is preliminary data.</text>
</comment>
<gene>
    <name evidence="2" type="ORF">CR513_32125</name>
</gene>
<proteinExistence type="predicted"/>